<proteinExistence type="predicted"/>
<gene>
    <name evidence="1" type="ORF">E2986_13799</name>
</gene>
<keyword evidence="2" id="KW-1185">Reference proteome</keyword>
<sequence>MIVYFDITICVNNHSQHVKPPVTSIKISDCYCLIYFRVYSTPTIVQEKKNDCLFFMEIGNDFAVK</sequence>
<evidence type="ECO:0000313" key="1">
    <source>
        <dbReference type="EMBL" id="KAF3429184.1"/>
    </source>
</evidence>
<organism evidence="1 2">
    <name type="scientific">Frieseomelitta varia</name>
    <dbReference type="NCBI Taxonomy" id="561572"/>
    <lineage>
        <taxon>Eukaryota</taxon>
        <taxon>Metazoa</taxon>
        <taxon>Ecdysozoa</taxon>
        <taxon>Arthropoda</taxon>
        <taxon>Hexapoda</taxon>
        <taxon>Insecta</taxon>
        <taxon>Pterygota</taxon>
        <taxon>Neoptera</taxon>
        <taxon>Endopterygota</taxon>
        <taxon>Hymenoptera</taxon>
        <taxon>Apocrita</taxon>
        <taxon>Aculeata</taxon>
        <taxon>Apoidea</taxon>
        <taxon>Anthophila</taxon>
        <taxon>Apidae</taxon>
        <taxon>Frieseomelitta</taxon>
    </lineage>
</organism>
<dbReference type="Proteomes" id="UP000655588">
    <property type="component" value="Unassembled WGS sequence"/>
</dbReference>
<comment type="caution">
    <text evidence="1">The sequence shown here is derived from an EMBL/GenBank/DDBJ whole genome shotgun (WGS) entry which is preliminary data.</text>
</comment>
<evidence type="ECO:0000313" key="2">
    <source>
        <dbReference type="Proteomes" id="UP000655588"/>
    </source>
</evidence>
<dbReference type="AlphaFoldDB" id="A0A833RI42"/>
<reference evidence="1" key="1">
    <citation type="submission" date="2019-11" db="EMBL/GenBank/DDBJ databases">
        <title>The nuclear and mitochondrial genomes of Frieseomelitta varia - a highly eusocial stingless bee (Meliponini) with a permanently sterile worker caste.</title>
        <authorList>
            <person name="Freitas F.C.P."/>
            <person name="Lourenco A.P."/>
            <person name="Nunes F.M.F."/>
            <person name="Paschoal A.R."/>
            <person name="Abreu F.C.P."/>
            <person name="Barbin F.O."/>
            <person name="Bataglia L."/>
            <person name="Cardoso-Junior C.A.M."/>
            <person name="Cervoni M.S."/>
            <person name="Silva S.R."/>
            <person name="Dalarmi F."/>
            <person name="Del Lama M.A."/>
            <person name="Depintor T.S."/>
            <person name="Ferreira K.M."/>
            <person name="Goria P.S."/>
            <person name="Jaskot M.C."/>
            <person name="Lago D.C."/>
            <person name="Luna-Lucena D."/>
            <person name="Moda L.M."/>
            <person name="Nascimento L."/>
            <person name="Pedrino M."/>
            <person name="Rabico F.O."/>
            <person name="Sanches F.C."/>
            <person name="Santos D.E."/>
            <person name="Santos C.G."/>
            <person name="Vieira J."/>
            <person name="Lopes T.F."/>
            <person name="Barchuk A.R."/>
            <person name="Hartfelder K."/>
            <person name="Simoes Z.L.P."/>
            <person name="Bitondi M.M.G."/>
            <person name="Pinheiro D.G."/>
        </authorList>
    </citation>
    <scope>NUCLEOTIDE SEQUENCE</scope>
    <source>
        <strain evidence="1">USP_RPSP 00005682</strain>
        <tissue evidence="1">Whole individual</tissue>
    </source>
</reference>
<dbReference type="EMBL" id="WNWW01000176">
    <property type="protein sequence ID" value="KAF3429184.1"/>
    <property type="molecule type" value="Genomic_DNA"/>
</dbReference>
<name>A0A833RI42_9HYME</name>
<protein>
    <submittedName>
        <fullName evidence="1">Uncharacterized protein</fullName>
    </submittedName>
</protein>
<accession>A0A833RI42</accession>